<dbReference type="AlphaFoldDB" id="A0AAV3YMA9"/>
<accession>A0AAV3YMA9</accession>
<organism evidence="1 2">
    <name type="scientific">Plakobranchus ocellatus</name>
    <dbReference type="NCBI Taxonomy" id="259542"/>
    <lineage>
        <taxon>Eukaryota</taxon>
        <taxon>Metazoa</taxon>
        <taxon>Spiralia</taxon>
        <taxon>Lophotrochozoa</taxon>
        <taxon>Mollusca</taxon>
        <taxon>Gastropoda</taxon>
        <taxon>Heterobranchia</taxon>
        <taxon>Euthyneura</taxon>
        <taxon>Panpulmonata</taxon>
        <taxon>Sacoglossa</taxon>
        <taxon>Placobranchoidea</taxon>
        <taxon>Plakobranchidae</taxon>
        <taxon>Plakobranchus</taxon>
    </lineage>
</organism>
<protein>
    <submittedName>
        <fullName evidence="1">Uncharacterized protein</fullName>
    </submittedName>
</protein>
<dbReference type="EMBL" id="BLXT01001193">
    <property type="protein sequence ID" value="GFN83377.1"/>
    <property type="molecule type" value="Genomic_DNA"/>
</dbReference>
<evidence type="ECO:0000313" key="2">
    <source>
        <dbReference type="Proteomes" id="UP000735302"/>
    </source>
</evidence>
<comment type="caution">
    <text evidence="1">The sequence shown here is derived from an EMBL/GenBank/DDBJ whole genome shotgun (WGS) entry which is preliminary data.</text>
</comment>
<keyword evidence="2" id="KW-1185">Reference proteome</keyword>
<gene>
    <name evidence="1" type="ORF">PoB_000988300</name>
</gene>
<name>A0AAV3YMA9_9GAST</name>
<feature type="non-terminal residue" evidence="1">
    <location>
        <position position="1"/>
    </location>
</feature>
<sequence>PPHSGQPIPLHSRPLLLNRAVTELPTSAVLAVSLSVLACPYDEPTCPQSPITSWKATDKEAGLTPMLASSSVNAGAEVPAPTITWF</sequence>
<reference evidence="1 2" key="1">
    <citation type="journal article" date="2021" name="Elife">
        <title>Chloroplast acquisition without the gene transfer in kleptoplastic sea slugs, Plakobranchus ocellatus.</title>
        <authorList>
            <person name="Maeda T."/>
            <person name="Takahashi S."/>
            <person name="Yoshida T."/>
            <person name="Shimamura S."/>
            <person name="Takaki Y."/>
            <person name="Nagai Y."/>
            <person name="Toyoda A."/>
            <person name="Suzuki Y."/>
            <person name="Arimoto A."/>
            <person name="Ishii H."/>
            <person name="Satoh N."/>
            <person name="Nishiyama T."/>
            <person name="Hasebe M."/>
            <person name="Maruyama T."/>
            <person name="Minagawa J."/>
            <person name="Obokata J."/>
            <person name="Shigenobu S."/>
        </authorList>
    </citation>
    <scope>NUCLEOTIDE SEQUENCE [LARGE SCALE GENOMIC DNA]</scope>
</reference>
<evidence type="ECO:0000313" key="1">
    <source>
        <dbReference type="EMBL" id="GFN83377.1"/>
    </source>
</evidence>
<dbReference type="Proteomes" id="UP000735302">
    <property type="component" value="Unassembled WGS sequence"/>
</dbReference>
<proteinExistence type="predicted"/>